<dbReference type="AlphaFoldDB" id="E8LPP9"/>
<protein>
    <submittedName>
        <fullName evidence="1">Uncharacterized protein</fullName>
    </submittedName>
</protein>
<evidence type="ECO:0000313" key="2">
    <source>
        <dbReference type="Proteomes" id="UP000004371"/>
    </source>
</evidence>
<dbReference type="STRING" id="945543.VIBR0546_08852"/>
<sequence length="66" mass="7179">MNIPNFYLTLFDGIKFLAVIPCQLKEGSQYGNGATKKHHDQDNPPSYAAIEGVLLALFDISGSAHT</sequence>
<comment type="caution">
    <text evidence="1">The sequence shown here is derived from an EMBL/GenBank/DDBJ whole genome shotgun (WGS) entry which is preliminary data.</text>
</comment>
<organism evidence="1 2">
    <name type="scientific">Vibrio brasiliensis LMG 20546</name>
    <dbReference type="NCBI Taxonomy" id="945543"/>
    <lineage>
        <taxon>Bacteria</taxon>
        <taxon>Pseudomonadati</taxon>
        <taxon>Pseudomonadota</taxon>
        <taxon>Gammaproteobacteria</taxon>
        <taxon>Vibrionales</taxon>
        <taxon>Vibrionaceae</taxon>
        <taxon>Vibrio</taxon>
        <taxon>Vibrio oreintalis group</taxon>
    </lineage>
</organism>
<keyword evidence="2" id="KW-1185">Reference proteome</keyword>
<gene>
    <name evidence="1" type="ORF">VIBR0546_08852</name>
</gene>
<accession>E8LPP9</accession>
<evidence type="ECO:0000313" key="1">
    <source>
        <dbReference type="EMBL" id="EGA67320.1"/>
    </source>
</evidence>
<dbReference type="Proteomes" id="UP000004371">
    <property type="component" value="Unassembled WGS sequence"/>
</dbReference>
<name>E8LPP9_9VIBR</name>
<reference evidence="1 2" key="1">
    <citation type="journal article" date="2012" name="Int. J. Syst. Evol. Microbiol.">
        <title>Vibrio caribbeanicus sp. nov., isolated from the marine sponge Scleritoderma cyanea.</title>
        <authorList>
            <person name="Hoffmann M."/>
            <person name="Monday S.R."/>
            <person name="Allard M.W."/>
            <person name="Strain E.A."/>
            <person name="Whittaker P."/>
            <person name="Naum M."/>
            <person name="McCarthy P.J."/>
            <person name="Lopez J.V."/>
            <person name="Fischer M."/>
            <person name="Brown E.W."/>
        </authorList>
    </citation>
    <scope>NUCLEOTIDE SEQUENCE [LARGE SCALE GENOMIC DNA]</scope>
    <source>
        <strain evidence="1 2">LMG 20546</strain>
    </source>
</reference>
<dbReference type="EMBL" id="AEVS01000013">
    <property type="protein sequence ID" value="EGA67320.1"/>
    <property type="molecule type" value="Genomic_DNA"/>
</dbReference>
<proteinExistence type="predicted"/>